<comment type="caution">
    <text evidence="1">The sequence shown here is derived from an EMBL/GenBank/DDBJ whole genome shotgun (WGS) entry which is preliminary data.</text>
</comment>
<accession>A0AAV4VHA9</accession>
<organism evidence="1 2">
    <name type="scientific">Caerostris darwini</name>
    <dbReference type="NCBI Taxonomy" id="1538125"/>
    <lineage>
        <taxon>Eukaryota</taxon>
        <taxon>Metazoa</taxon>
        <taxon>Ecdysozoa</taxon>
        <taxon>Arthropoda</taxon>
        <taxon>Chelicerata</taxon>
        <taxon>Arachnida</taxon>
        <taxon>Araneae</taxon>
        <taxon>Araneomorphae</taxon>
        <taxon>Entelegynae</taxon>
        <taxon>Araneoidea</taxon>
        <taxon>Araneidae</taxon>
        <taxon>Caerostris</taxon>
    </lineage>
</organism>
<protein>
    <submittedName>
        <fullName evidence="1">Uncharacterized protein</fullName>
    </submittedName>
</protein>
<name>A0AAV4VHA9_9ARAC</name>
<evidence type="ECO:0000313" key="1">
    <source>
        <dbReference type="EMBL" id="GIY69685.1"/>
    </source>
</evidence>
<sequence>MKPALKSRFRNFDQTISGTMHCVFVYSYLVQQSNGMTLLSPDLTGHPIIRTEEQVSTSFVISKGAPSRHKPKAPIHQPLQFRNVILIVAYC</sequence>
<keyword evidence="2" id="KW-1185">Reference proteome</keyword>
<dbReference type="AlphaFoldDB" id="A0AAV4VHA9"/>
<dbReference type="Proteomes" id="UP001054837">
    <property type="component" value="Unassembled WGS sequence"/>
</dbReference>
<reference evidence="1 2" key="1">
    <citation type="submission" date="2021-06" db="EMBL/GenBank/DDBJ databases">
        <title>Caerostris darwini draft genome.</title>
        <authorList>
            <person name="Kono N."/>
            <person name="Arakawa K."/>
        </authorList>
    </citation>
    <scope>NUCLEOTIDE SEQUENCE [LARGE SCALE GENOMIC DNA]</scope>
</reference>
<evidence type="ECO:0000313" key="2">
    <source>
        <dbReference type="Proteomes" id="UP001054837"/>
    </source>
</evidence>
<gene>
    <name evidence="1" type="ORF">CDAR_245881</name>
</gene>
<proteinExistence type="predicted"/>
<dbReference type="EMBL" id="BPLQ01013088">
    <property type="protein sequence ID" value="GIY69685.1"/>
    <property type="molecule type" value="Genomic_DNA"/>
</dbReference>